<keyword evidence="3" id="KW-1185">Reference proteome</keyword>
<dbReference type="PRINTS" id="PR00143">
    <property type="entry name" value="CITRTSNTHASE"/>
</dbReference>
<evidence type="ECO:0000313" key="3">
    <source>
        <dbReference type="Proteomes" id="UP001152523"/>
    </source>
</evidence>
<dbReference type="Proteomes" id="UP001152523">
    <property type="component" value="Unassembled WGS sequence"/>
</dbReference>
<reference evidence="2" key="1">
    <citation type="submission" date="2022-07" db="EMBL/GenBank/DDBJ databases">
        <authorList>
            <person name="Macas J."/>
            <person name="Novak P."/>
            <person name="Neumann P."/>
        </authorList>
    </citation>
    <scope>NUCLEOTIDE SEQUENCE</scope>
</reference>
<keyword evidence="1" id="KW-0808">Transferase</keyword>
<dbReference type="SUPFAM" id="SSF48256">
    <property type="entry name" value="Citrate synthase"/>
    <property type="match status" value="1"/>
</dbReference>
<dbReference type="Pfam" id="PF00285">
    <property type="entry name" value="Citrate_synt"/>
    <property type="match status" value="1"/>
</dbReference>
<name>A0AAV0CQP4_9ASTE</name>
<comment type="similarity">
    <text evidence="1">Belongs to the citrate synthase family.</text>
</comment>
<dbReference type="PANTHER" id="PTHR42871:SF1">
    <property type="entry name" value="CITRATE SYNTHASE"/>
    <property type="match status" value="1"/>
</dbReference>
<proteinExistence type="inferred from homology"/>
<accession>A0AAV0CQP4</accession>
<organism evidence="2 3">
    <name type="scientific">Cuscuta epithymum</name>
    <dbReference type="NCBI Taxonomy" id="186058"/>
    <lineage>
        <taxon>Eukaryota</taxon>
        <taxon>Viridiplantae</taxon>
        <taxon>Streptophyta</taxon>
        <taxon>Embryophyta</taxon>
        <taxon>Tracheophyta</taxon>
        <taxon>Spermatophyta</taxon>
        <taxon>Magnoliopsida</taxon>
        <taxon>eudicotyledons</taxon>
        <taxon>Gunneridae</taxon>
        <taxon>Pentapetalae</taxon>
        <taxon>asterids</taxon>
        <taxon>lamiids</taxon>
        <taxon>Solanales</taxon>
        <taxon>Convolvulaceae</taxon>
        <taxon>Cuscuteae</taxon>
        <taxon>Cuscuta</taxon>
        <taxon>Cuscuta subgen. Cuscuta</taxon>
    </lineage>
</organism>
<sequence>MARELKFEGVVFSDAKQSKLTEVSRGGYNDHNTVQAVVEPNQKLSNPPKHYIHVRARGGQATDGHSLAERVAVALQKAALSDEYFVKRKLYPNVDFYSGLIYRAMGFPPEFFTVPFAIP</sequence>
<dbReference type="InterPro" id="IPR016143">
    <property type="entry name" value="Citrate_synth-like_sm_a-sub"/>
</dbReference>
<dbReference type="GO" id="GO:0046912">
    <property type="term" value="F:acyltransferase activity, acyl groups converted into alkyl on transfer"/>
    <property type="evidence" value="ECO:0007669"/>
    <property type="project" value="InterPro"/>
</dbReference>
<dbReference type="AlphaFoldDB" id="A0AAV0CQP4"/>
<evidence type="ECO:0000313" key="2">
    <source>
        <dbReference type="EMBL" id="CAH9082463.1"/>
    </source>
</evidence>
<dbReference type="EMBL" id="CAMAPF010000038">
    <property type="protein sequence ID" value="CAH9082463.1"/>
    <property type="molecule type" value="Genomic_DNA"/>
</dbReference>
<dbReference type="Gene3D" id="1.10.230.10">
    <property type="entry name" value="Cytochrome P450-Terp, domain 2"/>
    <property type="match status" value="1"/>
</dbReference>
<dbReference type="InterPro" id="IPR002020">
    <property type="entry name" value="Citrate_synthase"/>
</dbReference>
<comment type="caution">
    <text evidence="2">The sequence shown here is derived from an EMBL/GenBank/DDBJ whole genome shotgun (WGS) entry which is preliminary data.</text>
</comment>
<evidence type="ECO:0000256" key="1">
    <source>
        <dbReference type="RuleBase" id="RU000441"/>
    </source>
</evidence>
<gene>
    <name evidence="2" type="ORF">CEPIT_LOCUS8097</name>
</gene>
<dbReference type="PANTHER" id="PTHR42871">
    <property type="entry name" value="CITRATE SYNTHASE"/>
    <property type="match status" value="1"/>
</dbReference>
<dbReference type="InterPro" id="IPR036969">
    <property type="entry name" value="Citrate_synthase_sf"/>
</dbReference>
<protein>
    <recommendedName>
        <fullName evidence="1">Citrate synthase</fullName>
    </recommendedName>
</protein>